<dbReference type="RefSeq" id="WP_067645406.1">
    <property type="nucleotide sequence ID" value="NZ_CP015249.1"/>
</dbReference>
<dbReference type="Proteomes" id="UP000076830">
    <property type="component" value="Chromosome"/>
</dbReference>
<dbReference type="InterPro" id="IPR011045">
    <property type="entry name" value="N2O_reductase_N"/>
</dbReference>
<evidence type="ECO:0000313" key="3">
    <source>
        <dbReference type="Proteomes" id="UP000076830"/>
    </source>
</evidence>
<dbReference type="SUPFAM" id="SSF50974">
    <property type="entry name" value="Nitrous oxide reductase, N-terminal domain"/>
    <property type="match status" value="1"/>
</dbReference>
<keyword evidence="3" id="KW-1185">Reference proteome</keyword>
<evidence type="ECO:0000256" key="1">
    <source>
        <dbReference type="SAM" id="SignalP"/>
    </source>
</evidence>
<dbReference type="STRING" id="1300342.I596_1266"/>
<accession>A0A167GRN4</accession>
<sequence>MPNVPSRPHRSVRRPSLSPLLYLLAAFASLPAAAEAPMTLRELPYGSLVAPQPNRVTSDGTVYGADMGTGNTLRWLPGGEAEDLGGGPTFNVINIHPVVSPDGGMVIANYMRQDGDLFVSNPRMYEGIFGWAILPGMTQISSLAMGVSADGSQVAGYGGDPDLAFLPWQWNADTGQQMLPIPTDMDSGEAWGVSNDGRVAAGFVSRMATDEWGWPMRLSFGARWVEGKIELLQDADGHPLGQVVACSIDCRMLIGGGYGGEPTSHANRGRAWYWTEAEGAVYLDTSALPAGAMAPYYAMAISADGSVIVGTYTIETPTPFGIVRANRPFRWTRGGGAECLIERIVADGHAFGGDGWDLVANSVSTDGSHVLLNGMDAEYVLHGALLTFDRDGLFADGFD</sequence>
<protein>
    <submittedName>
        <fullName evidence="2">Autotransporter</fullName>
    </submittedName>
</protein>
<dbReference type="AlphaFoldDB" id="A0A167GRN4"/>
<feature type="signal peptide" evidence="1">
    <location>
        <begin position="1"/>
        <end position="34"/>
    </location>
</feature>
<evidence type="ECO:0000313" key="2">
    <source>
        <dbReference type="EMBL" id="ANB17296.1"/>
    </source>
</evidence>
<name>A0A167GRN4_9GAMM</name>
<dbReference type="OrthoDB" id="6510662at2"/>
<proteinExistence type="predicted"/>
<feature type="chain" id="PRO_5007887101" evidence="1">
    <location>
        <begin position="35"/>
        <end position="399"/>
    </location>
</feature>
<dbReference type="KEGG" id="dko:I596_1266"/>
<dbReference type="EMBL" id="CP015249">
    <property type="protein sequence ID" value="ANB17296.1"/>
    <property type="molecule type" value="Genomic_DNA"/>
</dbReference>
<gene>
    <name evidence="2" type="ORF">I596_1266</name>
</gene>
<reference evidence="2 3" key="1">
    <citation type="submission" date="2016-04" db="EMBL/GenBank/DDBJ databases">
        <title>Complete genome sequence of Dokdonella koreensis DS-123T.</title>
        <authorList>
            <person name="Kim J.F."/>
            <person name="Lee H."/>
            <person name="Kwak M.-J."/>
        </authorList>
    </citation>
    <scope>NUCLEOTIDE SEQUENCE [LARGE SCALE GENOMIC DNA]</scope>
    <source>
        <strain evidence="2 3">DS-123</strain>
    </source>
</reference>
<keyword evidence="1" id="KW-0732">Signal</keyword>
<organism evidence="2 3">
    <name type="scientific">Dokdonella koreensis DS-123</name>
    <dbReference type="NCBI Taxonomy" id="1300342"/>
    <lineage>
        <taxon>Bacteria</taxon>
        <taxon>Pseudomonadati</taxon>
        <taxon>Pseudomonadota</taxon>
        <taxon>Gammaproteobacteria</taxon>
        <taxon>Lysobacterales</taxon>
        <taxon>Rhodanobacteraceae</taxon>
        <taxon>Dokdonella</taxon>
    </lineage>
</organism>